<dbReference type="InterPro" id="IPR051253">
    <property type="entry name" value="11-beta-HSD"/>
</dbReference>
<dbReference type="Pfam" id="PF00106">
    <property type="entry name" value="adh_short"/>
    <property type="match status" value="1"/>
</dbReference>
<evidence type="ECO:0000313" key="3">
    <source>
        <dbReference type="Ensembl" id="ENSCCRP00000022698.2"/>
    </source>
</evidence>
<proteinExistence type="inferred from homology"/>
<dbReference type="GeneTree" id="ENSGT00940000162487"/>
<reference evidence="3" key="2">
    <citation type="submission" date="2025-09" db="UniProtKB">
        <authorList>
            <consortium name="Ensembl"/>
        </authorList>
    </citation>
    <scope>IDENTIFICATION</scope>
</reference>
<dbReference type="SUPFAM" id="SSF51735">
    <property type="entry name" value="NAD(P)-binding Rossmann-fold domains"/>
    <property type="match status" value="1"/>
</dbReference>
<organism evidence="3 4">
    <name type="scientific">Cyprinus carpio carpio</name>
    <dbReference type="NCBI Taxonomy" id="630221"/>
    <lineage>
        <taxon>Eukaryota</taxon>
        <taxon>Metazoa</taxon>
        <taxon>Chordata</taxon>
        <taxon>Craniata</taxon>
        <taxon>Vertebrata</taxon>
        <taxon>Euteleostomi</taxon>
        <taxon>Actinopterygii</taxon>
        <taxon>Neopterygii</taxon>
        <taxon>Teleostei</taxon>
        <taxon>Ostariophysi</taxon>
        <taxon>Cypriniformes</taxon>
        <taxon>Cyprinidae</taxon>
        <taxon>Cyprininae</taxon>
        <taxon>Cyprinus</taxon>
    </lineage>
</organism>
<dbReference type="OMA" id="MAYHYGR"/>
<dbReference type="InterPro" id="IPR036291">
    <property type="entry name" value="NAD(P)-bd_dom_sf"/>
</dbReference>
<keyword evidence="4" id="KW-1185">Reference proteome</keyword>
<evidence type="ECO:0000313" key="4">
    <source>
        <dbReference type="Proteomes" id="UP001108240"/>
    </source>
</evidence>
<dbReference type="Gene3D" id="3.40.50.720">
    <property type="entry name" value="NAD(P)-binding Rossmann-like Domain"/>
    <property type="match status" value="1"/>
</dbReference>
<reference evidence="3" key="1">
    <citation type="submission" date="2025-08" db="UniProtKB">
        <authorList>
            <consortium name="Ensembl"/>
        </authorList>
    </citation>
    <scope>IDENTIFICATION</scope>
</reference>
<dbReference type="PROSITE" id="PS00061">
    <property type="entry name" value="ADH_SHORT"/>
    <property type="match status" value="1"/>
</dbReference>
<dbReference type="AlphaFoldDB" id="A0A8C1H465"/>
<dbReference type="PANTHER" id="PTHR44279:SF2">
    <property type="entry name" value="HYDROXYSTEROID (11-BETA) DEHYDROGENASE 1-LIKE B-RELATED"/>
    <property type="match status" value="1"/>
</dbReference>
<dbReference type="CDD" id="cd05332">
    <property type="entry name" value="11beta-HSD1_like_SDR_c"/>
    <property type="match status" value="1"/>
</dbReference>
<dbReference type="PANTHER" id="PTHR44279">
    <property type="entry name" value="HYDROXYSTEROID (11-BETA) DEHYDROGENASE 1-LIKE B-RELATED"/>
    <property type="match status" value="1"/>
</dbReference>
<dbReference type="Proteomes" id="UP001108240">
    <property type="component" value="Unplaced"/>
</dbReference>
<sequence>MQHKGRHLQSFAQMNLYAKLLLLGSICVAFIAVRWSAPSFNKESLKGARVLVTGASTGIGEQLAYHYARLGAQLVITARRGNVLEQVVSKCLEIGAQRALFIPADMASPSDAESVVQYAIEKLGGLDYLVLNHIGPSPYRMWDGDVEHTRWLLEVNFLSYVQMTQKALPALEKSNGSIVVVSSLLGKMCGPFALPYAATKFALNGFFGGLQHELAMQKSNVSITICILGLIDTDSAMEKIKGYINMTAYPAHEAAWHIIEAGASRQPETFYPWYTFYACLFRDWFPYLRDQAIQNSYTYNPQVNKEPVTGS</sequence>
<accession>A0A8C1H465</accession>
<dbReference type="InterPro" id="IPR020904">
    <property type="entry name" value="Sc_DH/Rdtase_CS"/>
</dbReference>
<evidence type="ECO:0000256" key="2">
    <source>
        <dbReference type="ARBA" id="ARBA00023002"/>
    </source>
</evidence>
<dbReference type="FunFam" id="3.40.50.720:FF:000329">
    <property type="entry name" value="Corticosteroid 11-beta-dehydrogenase isozyme 1"/>
    <property type="match status" value="1"/>
</dbReference>
<dbReference type="InterPro" id="IPR002347">
    <property type="entry name" value="SDR_fam"/>
</dbReference>
<dbReference type="GO" id="GO:0016491">
    <property type="term" value="F:oxidoreductase activity"/>
    <property type="evidence" value="ECO:0007669"/>
    <property type="project" value="UniProtKB-KW"/>
</dbReference>
<keyword evidence="2" id="KW-0560">Oxidoreductase</keyword>
<comment type="similarity">
    <text evidence="1">Belongs to the short-chain dehydrogenases/reductases (SDR) family.</text>
</comment>
<dbReference type="PRINTS" id="PR00081">
    <property type="entry name" value="GDHRDH"/>
</dbReference>
<name>A0A8C1H465_CYPCA</name>
<evidence type="ECO:0000256" key="1">
    <source>
        <dbReference type="ARBA" id="ARBA00006484"/>
    </source>
</evidence>
<protein>
    <submittedName>
        <fullName evidence="3">Hydroxysteroid (11-beta) dehydrogenase 1-like a</fullName>
    </submittedName>
</protein>
<dbReference type="Ensembl" id="ENSCCRT00000024634.2">
    <property type="protein sequence ID" value="ENSCCRP00000022698.2"/>
    <property type="gene ID" value="ENSCCRG00000012407.2"/>
</dbReference>